<dbReference type="PANTHER" id="PTHR19303:SF71">
    <property type="entry name" value="ZINC FINGER PHD-TYPE DOMAIN-CONTAINING PROTEIN"/>
    <property type="match status" value="1"/>
</dbReference>
<evidence type="ECO:0000259" key="3">
    <source>
        <dbReference type="Pfam" id="PF03184"/>
    </source>
</evidence>
<proteinExistence type="predicted"/>
<organism evidence="4 5">
    <name type="scientific">Ignelater luminosus</name>
    <name type="common">Cucubano</name>
    <name type="synonym">Pyrophorus luminosus</name>
    <dbReference type="NCBI Taxonomy" id="2038154"/>
    <lineage>
        <taxon>Eukaryota</taxon>
        <taxon>Metazoa</taxon>
        <taxon>Ecdysozoa</taxon>
        <taxon>Arthropoda</taxon>
        <taxon>Hexapoda</taxon>
        <taxon>Insecta</taxon>
        <taxon>Pterygota</taxon>
        <taxon>Neoptera</taxon>
        <taxon>Endopterygota</taxon>
        <taxon>Coleoptera</taxon>
        <taxon>Polyphaga</taxon>
        <taxon>Elateriformia</taxon>
        <taxon>Elateroidea</taxon>
        <taxon>Elateridae</taxon>
        <taxon>Agrypninae</taxon>
        <taxon>Pyrophorini</taxon>
        <taxon>Ignelater</taxon>
    </lineage>
</organism>
<dbReference type="OrthoDB" id="6763924at2759"/>
<gene>
    <name evidence="4" type="ORF">ILUMI_24591</name>
</gene>
<comment type="caution">
    <text evidence="4">The sequence shown here is derived from an EMBL/GenBank/DDBJ whole genome shotgun (WGS) entry which is preliminary data.</text>
</comment>
<keyword evidence="5" id="KW-1185">Reference proteome</keyword>
<evidence type="ECO:0000313" key="5">
    <source>
        <dbReference type="Proteomes" id="UP000801492"/>
    </source>
</evidence>
<dbReference type="GO" id="GO:0005634">
    <property type="term" value="C:nucleus"/>
    <property type="evidence" value="ECO:0007669"/>
    <property type="project" value="TreeGrafter"/>
</dbReference>
<keyword evidence="2" id="KW-0472">Membrane</keyword>
<feature type="compositionally biased region" description="Polar residues" evidence="1">
    <location>
        <begin position="478"/>
        <end position="493"/>
    </location>
</feature>
<dbReference type="Pfam" id="PF03184">
    <property type="entry name" value="DDE_1"/>
    <property type="match status" value="1"/>
</dbReference>
<protein>
    <recommendedName>
        <fullName evidence="3">DDE-1 domain-containing protein</fullName>
    </recommendedName>
</protein>
<feature type="transmembrane region" description="Helical" evidence="2">
    <location>
        <begin position="228"/>
        <end position="248"/>
    </location>
</feature>
<dbReference type="SUPFAM" id="SSF57903">
    <property type="entry name" value="FYVE/PHD zinc finger"/>
    <property type="match status" value="1"/>
</dbReference>
<dbReference type="InterPro" id="IPR050863">
    <property type="entry name" value="CenT-Element_Derived"/>
</dbReference>
<dbReference type="InterPro" id="IPR004875">
    <property type="entry name" value="DDE_SF_endonuclease_dom"/>
</dbReference>
<dbReference type="GO" id="GO:0003677">
    <property type="term" value="F:DNA binding"/>
    <property type="evidence" value="ECO:0007669"/>
    <property type="project" value="TreeGrafter"/>
</dbReference>
<accession>A0A8K0C9Y0</accession>
<feature type="domain" description="DDE-1" evidence="3">
    <location>
        <begin position="260"/>
        <end position="361"/>
    </location>
</feature>
<keyword evidence="2" id="KW-1133">Transmembrane helix</keyword>
<keyword evidence="2" id="KW-0812">Transmembrane</keyword>
<name>A0A8K0C9Y0_IGNLU</name>
<dbReference type="AlphaFoldDB" id="A0A8K0C9Y0"/>
<dbReference type="Proteomes" id="UP000801492">
    <property type="component" value="Unassembled WGS sequence"/>
</dbReference>
<evidence type="ECO:0000256" key="2">
    <source>
        <dbReference type="SAM" id="Phobius"/>
    </source>
</evidence>
<feature type="region of interest" description="Disordered" evidence="1">
    <location>
        <begin position="478"/>
        <end position="502"/>
    </location>
</feature>
<dbReference type="PANTHER" id="PTHR19303">
    <property type="entry name" value="TRANSPOSON"/>
    <property type="match status" value="1"/>
</dbReference>
<dbReference type="CDD" id="cd15517">
    <property type="entry name" value="PHD_TCF19_like"/>
    <property type="match status" value="1"/>
</dbReference>
<evidence type="ECO:0000313" key="4">
    <source>
        <dbReference type="EMBL" id="KAF2881586.1"/>
    </source>
</evidence>
<sequence>MRTYKRKTERADTPKDVVERACHLIIFDNKSIKATSKQYDIPYKTLHRYVVKLKEKFERNPNLTRAELTLDSVGYIKNRQVFTDVEEEALASYLKKAADIYYGLTPYETQKLAYQFAIKSNKAMPDSWRTKLLAGEDWLGSFLKRHSSLSIRTPQATSLSRATSFNKYNVSMFFANLTTVYQRLNLSPGDIWNVDETGITTVQVPNRIIARRGIKSLGKMTSAERGTLVTVAVAVSALGNMVPPFFVFPRVLYKSHFVRGGPIGCEGDANPSGWMKEENFIKYAKHFVQHVKHSKEKPVLLLLDYHDSHLSIEALDYFKANGVTVLSFPPHCSHKLQPLDRSVYGPSKKYFNRACDNWLASNPGKTITIYDIPELLKTSLPLAATIENIQSGFRVSGISPLNENIFPDSEFSGSYVTDRPMPNSHDAGNFSACDVSTVAVPSISDASNRLSNVEEVPMPDHHTVTETHTLAPQCSSVNTDQITNTMPSPTRSLSTERESPSLLDETLNSVYEAELRENLKTPENVHPPEANVPPSLYNLNLASTLSATLEELRPFPKAAPLLDNRRNIRKRKKCTESYADSVPGEQWIQCITCKLWAHSKCARGNLMFFECKHCISDIED</sequence>
<dbReference type="EMBL" id="VTPC01090720">
    <property type="protein sequence ID" value="KAF2881586.1"/>
    <property type="molecule type" value="Genomic_DNA"/>
</dbReference>
<evidence type="ECO:0000256" key="1">
    <source>
        <dbReference type="SAM" id="MobiDB-lite"/>
    </source>
</evidence>
<reference evidence="4" key="1">
    <citation type="submission" date="2019-08" db="EMBL/GenBank/DDBJ databases">
        <title>The genome of the North American firefly Photinus pyralis.</title>
        <authorList>
            <consortium name="Photinus pyralis genome working group"/>
            <person name="Fallon T.R."/>
            <person name="Sander Lower S.E."/>
            <person name="Weng J.-K."/>
        </authorList>
    </citation>
    <scope>NUCLEOTIDE SEQUENCE</scope>
    <source>
        <strain evidence="4">TRF0915ILg1</strain>
        <tissue evidence="4">Whole body</tissue>
    </source>
</reference>
<dbReference type="InterPro" id="IPR011011">
    <property type="entry name" value="Znf_FYVE_PHD"/>
</dbReference>